<evidence type="ECO:0008006" key="4">
    <source>
        <dbReference type="Google" id="ProtNLM"/>
    </source>
</evidence>
<proteinExistence type="predicted"/>
<reference evidence="2 3" key="1">
    <citation type="journal article" date="2011" name="J. Microbiol.">
        <title>Complete genome of Leptospirillum ferriphilum ML-04 provides insight into its physiology and environmental adaptation.</title>
        <authorList>
            <person name="Mi S."/>
            <person name="Song J."/>
            <person name="Lin J."/>
            <person name="Che Y."/>
            <person name="Zheng H."/>
            <person name="Lin J."/>
        </authorList>
    </citation>
    <scope>NUCLEOTIDE SEQUENCE [LARGE SCALE GENOMIC DNA]</scope>
    <source>
        <strain evidence="2 3">ML-04</strain>
    </source>
</reference>
<dbReference type="Proteomes" id="UP000006177">
    <property type="component" value="Chromosome"/>
</dbReference>
<dbReference type="Pfam" id="PF05133">
    <property type="entry name" value="SPP1_portal"/>
    <property type="match status" value="1"/>
</dbReference>
<organism evidence="2 3">
    <name type="scientific">Leptospirillum ferriphilum (strain ML-04)</name>
    <dbReference type="NCBI Taxonomy" id="1048260"/>
    <lineage>
        <taxon>Bacteria</taxon>
        <taxon>Pseudomonadati</taxon>
        <taxon>Nitrospirota</taxon>
        <taxon>Nitrospiria</taxon>
        <taxon>Nitrospirales</taxon>
        <taxon>Nitrospiraceae</taxon>
        <taxon>Leptospirillum</taxon>
    </lineage>
</organism>
<dbReference type="EMBL" id="CP002919">
    <property type="protein sequence ID" value="AFS52929.1"/>
    <property type="molecule type" value="Genomic_DNA"/>
</dbReference>
<dbReference type="PATRIC" id="fig|1048260.3.peg.746"/>
<dbReference type="AlphaFoldDB" id="J9Z8Z2"/>
<dbReference type="HOGENOM" id="CLU_581115_0_0_0"/>
<evidence type="ECO:0000313" key="2">
    <source>
        <dbReference type="EMBL" id="AFS52929.1"/>
    </source>
</evidence>
<gene>
    <name evidence="2" type="ordered locus">LFML04_0694</name>
</gene>
<dbReference type="RefSeq" id="WP_014960439.1">
    <property type="nucleotide sequence ID" value="NC_018649.1"/>
</dbReference>
<accession>J9Z8Z2</accession>
<evidence type="ECO:0000313" key="3">
    <source>
        <dbReference type="Proteomes" id="UP000006177"/>
    </source>
</evidence>
<feature type="compositionally biased region" description="Basic and acidic residues" evidence="1">
    <location>
        <begin position="466"/>
        <end position="479"/>
    </location>
</feature>
<evidence type="ECO:0000256" key="1">
    <source>
        <dbReference type="SAM" id="MobiDB-lite"/>
    </source>
</evidence>
<protein>
    <recommendedName>
        <fullName evidence="4">Phage portal protein</fullName>
    </recommendedName>
</protein>
<dbReference type="STRING" id="1048260.LFML04_0694"/>
<sequence length="494" mass="55587">MAFAEIARLYERDPHFPIRTLRLKLLTAFRDGSFFDVLPYPFQQETTENTATYIPLRQRRPAAHVSWANEVLQDVAALLFGEGHFPEIESDDEDFCNAVRDFAEDADLRTVLSEAVYRASVGSAVLFVRFLGKPGHLKPIVTVEDSTWFTPEWDKSEPWKLSRVVQRYKVKGSALREMGYAVSEDDLRADFWWKTEWTENDEIGYVPVKVETDDEGNVNDATNPDPKRSVHHALGRVPAIWITLPGGDKTDGRCLFAPAMDTIIEADYQLSQLGRGLKYSQDPLKVISLDGDMPDDFKKIVAGSDLLVIPNGGDAKLLETSGESARAVMEFVALLRRYAVRAISGSPIDPERVTVPQSGRAMEILNLPLIQLADRLRNVFGHVLMQTVTMVFDVAKTRPVEIKGKKTVFETIDFRLRWPAWYPPTATDRLQDAQSVTAARQSQALSQDSAVKFLAAPFDVESVDDELKKLQKEQDDNARRAQQQRPDTSGQQTA</sequence>
<dbReference type="InterPro" id="IPR021145">
    <property type="entry name" value="Portal_protein_SPP1_Gp6-like"/>
</dbReference>
<feature type="region of interest" description="Disordered" evidence="1">
    <location>
        <begin position="466"/>
        <end position="494"/>
    </location>
</feature>
<name>J9Z8Z2_LEPFM</name>
<dbReference type="KEGG" id="lfi:LFML04_0694"/>